<dbReference type="InterPro" id="IPR017896">
    <property type="entry name" value="4Fe4S_Fe-S-bd"/>
</dbReference>
<dbReference type="InterPro" id="IPR050294">
    <property type="entry name" value="RnfB_subfamily"/>
</dbReference>
<keyword evidence="8 12" id="KW-0249">Electron transport</keyword>
<keyword evidence="9 12" id="KW-0408">Iron</keyword>
<keyword evidence="7" id="KW-0677">Repeat</keyword>
<dbReference type="InterPro" id="IPR000813">
    <property type="entry name" value="7Fe_ferredoxin"/>
</dbReference>
<dbReference type="RefSeq" id="WP_134172724.1">
    <property type="nucleotide sequence ID" value="NZ_SODI01000001.1"/>
</dbReference>
<dbReference type="OrthoDB" id="9803397at2"/>
<gene>
    <name evidence="13" type="ORF">E3T53_12970</name>
</gene>
<comment type="caution">
    <text evidence="13">The sequence shown here is derived from an EMBL/GenBank/DDBJ whole genome shotgun (WGS) entry which is preliminary data.</text>
</comment>
<dbReference type="Proteomes" id="UP000298218">
    <property type="component" value="Unassembled WGS sequence"/>
</dbReference>
<dbReference type="AlphaFoldDB" id="A0A4Y8KK85"/>
<dbReference type="GO" id="GO:0009055">
    <property type="term" value="F:electron transfer activity"/>
    <property type="evidence" value="ECO:0007669"/>
    <property type="project" value="UniProtKB-UniRule"/>
</dbReference>
<dbReference type="PROSITE" id="PS00198">
    <property type="entry name" value="4FE4S_FER_1"/>
    <property type="match status" value="1"/>
</dbReference>
<dbReference type="PROSITE" id="PS51379">
    <property type="entry name" value="4FE4S_FER_2"/>
    <property type="match status" value="1"/>
</dbReference>
<keyword evidence="4 12" id="KW-0813">Transport</keyword>
<name>A0A4Y8KK85_9MICO</name>
<dbReference type="Gene3D" id="3.30.70.20">
    <property type="match status" value="1"/>
</dbReference>
<dbReference type="GO" id="GO:0051539">
    <property type="term" value="F:4 iron, 4 sulfur cluster binding"/>
    <property type="evidence" value="ECO:0007669"/>
    <property type="project" value="UniProtKB-UniRule"/>
</dbReference>
<dbReference type="InterPro" id="IPR054830">
    <property type="entry name" value="FdxA_Actino"/>
</dbReference>
<evidence type="ECO:0000256" key="3">
    <source>
        <dbReference type="ARBA" id="ARBA00013529"/>
    </source>
</evidence>
<comment type="cofactor">
    <cofactor evidence="12">
        <name>[3Fe-4S] cluster</name>
        <dbReference type="ChEBI" id="CHEBI:21137"/>
    </cofactor>
    <text evidence="12">Binds 1 [3Fe-4S] cluster.</text>
</comment>
<evidence type="ECO:0000256" key="11">
    <source>
        <dbReference type="ARBA" id="ARBA00023291"/>
    </source>
</evidence>
<keyword evidence="11 12" id="KW-0003">3Fe-4S</keyword>
<dbReference type="InterPro" id="IPR017900">
    <property type="entry name" value="4Fe4S_Fe_S_CS"/>
</dbReference>
<evidence type="ECO:0000256" key="7">
    <source>
        <dbReference type="ARBA" id="ARBA00022737"/>
    </source>
</evidence>
<dbReference type="Pfam" id="PF00037">
    <property type="entry name" value="Fer4"/>
    <property type="match status" value="1"/>
</dbReference>
<evidence type="ECO:0000256" key="6">
    <source>
        <dbReference type="ARBA" id="ARBA00022723"/>
    </source>
</evidence>
<comment type="cofactor">
    <cofactor evidence="1 12">
        <name>[4Fe-4S] cluster</name>
        <dbReference type="ChEBI" id="CHEBI:49883"/>
    </cofactor>
</comment>
<dbReference type="NCBIfam" id="NF045480">
    <property type="entry name" value="FdxA_Actino"/>
    <property type="match status" value="1"/>
</dbReference>
<protein>
    <recommendedName>
        <fullName evidence="3 12">Ferredoxin</fullName>
    </recommendedName>
</protein>
<evidence type="ECO:0000256" key="8">
    <source>
        <dbReference type="ARBA" id="ARBA00022982"/>
    </source>
</evidence>
<dbReference type="GO" id="GO:0051538">
    <property type="term" value="F:3 iron, 4 sulfur cluster binding"/>
    <property type="evidence" value="ECO:0007669"/>
    <property type="project" value="UniProtKB-UniRule"/>
</dbReference>
<dbReference type="PRINTS" id="PR00354">
    <property type="entry name" value="7FE8SFRDOXIN"/>
</dbReference>
<evidence type="ECO:0000256" key="1">
    <source>
        <dbReference type="ARBA" id="ARBA00001966"/>
    </source>
</evidence>
<evidence type="ECO:0000256" key="12">
    <source>
        <dbReference type="RuleBase" id="RU365098"/>
    </source>
</evidence>
<evidence type="ECO:0000256" key="5">
    <source>
        <dbReference type="ARBA" id="ARBA00022485"/>
    </source>
</evidence>
<dbReference type="PANTHER" id="PTHR42859:SF2">
    <property type="entry name" value="FERREDOXIN"/>
    <property type="match status" value="1"/>
</dbReference>
<keyword evidence="14" id="KW-1185">Reference proteome</keyword>
<evidence type="ECO:0000313" key="14">
    <source>
        <dbReference type="Proteomes" id="UP000298218"/>
    </source>
</evidence>
<dbReference type="PANTHER" id="PTHR42859">
    <property type="entry name" value="OXIDOREDUCTASE"/>
    <property type="match status" value="1"/>
</dbReference>
<comment type="function">
    <text evidence="2 12">Ferredoxins are iron-sulfur proteins that transfer electrons in a wide variety of metabolic reactions.</text>
</comment>
<reference evidence="13 14" key="1">
    <citation type="submission" date="2019-03" db="EMBL/GenBank/DDBJ databases">
        <title>Genomics of glacier-inhabiting Cryobacterium strains.</title>
        <authorList>
            <person name="Liu Q."/>
            <person name="Xin Y.-H."/>
        </authorList>
    </citation>
    <scope>NUCLEOTIDE SEQUENCE [LARGE SCALE GENOMIC DNA]</scope>
    <source>
        <strain evidence="13 14">CGMCC 1.4292</strain>
    </source>
</reference>
<keyword evidence="6 12" id="KW-0479">Metal-binding</keyword>
<keyword evidence="5 12" id="KW-0004">4Fe-4S</keyword>
<evidence type="ECO:0000256" key="2">
    <source>
        <dbReference type="ARBA" id="ARBA00003532"/>
    </source>
</evidence>
<keyword evidence="10 12" id="KW-0411">Iron-sulfur</keyword>
<evidence type="ECO:0000256" key="9">
    <source>
        <dbReference type="ARBA" id="ARBA00023004"/>
    </source>
</evidence>
<dbReference type="SUPFAM" id="SSF54862">
    <property type="entry name" value="4Fe-4S ferredoxins"/>
    <property type="match status" value="1"/>
</dbReference>
<dbReference type="GO" id="GO:0046872">
    <property type="term" value="F:metal ion binding"/>
    <property type="evidence" value="ECO:0007669"/>
    <property type="project" value="UniProtKB-UniRule"/>
</dbReference>
<evidence type="ECO:0000256" key="4">
    <source>
        <dbReference type="ARBA" id="ARBA00022448"/>
    </source>
</evidence>
<evidence type="ECO:0000313" key="13">
    <source>
        <dbReference type="EMBL" id="TFD76778.1"/>
    </source>
</evidence>
<accession>A0A4Y8KK85</accession>
<sequence>MTFVIAQPCVDVKDKACIEACPVDCIYEGERSLYIHPDECVDCGACDPVCPVEAIFYVDDVPDEWAEYTRANVEFFSELGSPLGAVSLGNTGRDHPFIAALTPQNQGAPV</sequence>
<proteinExistence type="predicted"/>
<dbReference type="EMBL" id="SOHQ01000034">
    <property type="protein sequence ID" value="TFD76778.1"/>
    <property type="molecule type" value="Genomic_DNA"/>
</dbReference>
<evidence type="ECO:0000256" key="10">
    <source>
        <dbReference type="ARBA" id="ARBA00023014"/>
    </source>
</evidence>
<organism evidence="13 14">
    <name type="scientific">Cryobacterium psychrophilum</name>
    <dbReference type="NCBI Taxonomy" id="41988"/>
    <lineage>
        <taxon>Bacteria</taxon>
        <taxon>Bacillati</taxon>
        <taxon>Actinomycetota</taxon>
        <taxon>Actinomycetes</taxon>
        <taxon>Micrococcales</taxon>
        <taxon>Microbacteriaceae</taxon>
        <taxon>Cryobacterium</taxon>
    </lineage>
</organism>